<reference evidence="2" key="2">
    <citation type="submission" date="2020-05" db="UniProtKB">
        <authorList>
            <consortium name="EnsemblMetazoa"/>
        </authorList>
    </citation>
    <scope>IDENTIFICATION</scope>
    <source>
        <strain evidence="2">IAEA</strain>
    </source>
</reference>
<dbReference type="AlphaFoldDB" id="A0A1A9Z675"/>
<keyword evidence="1" id="KW-0812">Transmembrane</keyword>
<dbReference type="Proteomes" id="UP000092445">
    <property type="component" value="Unassembled WGS sequence"/>
</dbReference>
<reference evidence="3" key="1">
    <citation type="submission" date="2014-03" db="EMBL/GenBank/DDBJ databases">
        <authorList>
            <person name="Aksoy S."/>
            <person name="Warren W."/>
            <person name="Wilson R.K."/>
        </authorList>
    </citation>
    <scope>NUCLEOTIDE SEQUENCE [LARGE SCALE GENOMIC DNA]</scope>
    <source>
        <strain evidence="3">IAEA</strain>
    </source>
</reference>
<proteinExistence type="predicted"/>
<name>A0A1A9Z675_GLOPL</name>
<keyword evidence="3" id="KW-1185">Reference proteome</keyword>
<keyword evidence="1" id="KW-0472">Membrane</keyword>
<feature type="transmembrane region" description="Helical" evidence="1">
    <location>
        <begin position="54"/>
        <end position="77"/>
    </location>
</feature>
<dbReference type="EnsemblMetazoa" id="GPAI005112-RA">
    <property type="protein sequence ID" value="GPAI005112-PA"/>
    <property type="gene ID" value="GPAI005112"/>
</dbReference>
<organism evidence="2 3">
    <name type="scientific">Glossina pallidipes</name>
    <name type="common">Tsetse fly</name>
    <dbReference type="NCBI Taxonomy" id="7398"/>
    <lineage>
        <taxon>Eukaryota</taxon>
        <taxon>Metazoa</taxon>
        <taxon>Ecdysozoa</taxon>
        <taxon>Arthropoda</taxon>
        <taxon>Hexapoda</taxon>
        <taxon>Insecta</taxon>
        <taxon>Pterygota</taxon>
        <taxon>Neoptera</taxon>
        <taxon>Endopterygota</taxon>
        <taxon>Diptera</taxon>
        <taxon>Brachycera</taxon>
        <taxon>Muscomorpha</taxon>
        <taxon>Hippoboscoidea</taxon>
        <taxon>Glossinidae</taxon>
        <taxon>Glossina</taxon>
    </lineage>
</organism>
<accession>A0A1A9Z675</accession>
<sequence length="122" mass="14062">MERFTLQQRLEIKKTNVKESLLTPHSKVTNSKSSQKLLILVTNANTNTELLCRIMPLIILILYCKIGVNLSPVYVYLGVNNEDLPHLSFAKKTDKIRISSLLLSLCYMSFGRCECLQWFHMN</sequence>
<evidence type="ECO:0000313" key="2">
    <source>
        <dbReference type="EnsemblMetazoa" id="GPAI005112-PA"/>
    </source>
</evidence>
<protein>
    <submittedName>
        <fullName evidence="2">Uncharacterized protein</fullName>
    </submittedName>
</protein>
<keyword evidence="1" id="KW-1133">Transmembrane helix</keyword>
<evidence type="ECO:0000313" key="3">
    <source>
        <dbReference type="Proteomes" id="UP000092445"/>
    </source>
</evidence>
<dbReference type="VEuPathDB" id="VectorBase:GPAI005112"/>
<evidence type="ECO:0000256" key="1">
    <source>
        <dbReference type="SAM" id="Phobius"/>
    </source>
</evidence>